<evidence type="ECO:0000256" key="1">
    <source>
        <dbReference type="ARBA" id="ARBA00008226"/>
    </source>
</evidence>
<sequence>MASKAGPPRGMRDFLPAEKRHRDAVLATISSRYQHHGFDPIDTPALEDHNTLHSGLGGDNEKLSFQVLRRGLGLSDLEHVGSLDELTDLGLRFDLTVPLARYVATHRSELPSVFRALHIAPVWRAERPQKGRYRQFVQCDIDIVGDASSLAERELLIASADALDALGVSGYRFRVNDRRLLTAVLESAGVAGDQHLSVLITLDKLDKIGIDGVLEELGTRHGETLDLDAMRGFLERASQQVALDAPSIARAMAAPEDLAAELVGWAGDVAQLIGPEKVVFDPTLVRGMGYYTGSIIELFHPEMGVSLGGGGRYDGMVGRFLGEDVPACGFSLGFERLIDVVDQTRHTTSPGRSLVYTDQTPLRELLRLKAELIAAGYSVVLAESKKNKKALFSELETLGVTQVAQLDTEVPPADQLNWRELGESQG</sequence>
<name>A0A2L2BPB4_9MICO</name>
<dbReference type="AlphaFoldDB" id="A0A2L2BPB4"/>
<keyword evidence="5" id="KW-0436">Ligase</keyword>
<comment type="similarity">
    <text evidence="1">Belongs to the class-II aminoacyl-tRNA synthetase family.</text>
</comment>
<reference evidence="5 6" key="1">
    <citation type="submission" date="2018-02" db="EMBL/GenBank/DDBJ databases">
        <title>Complete genome of the streamlined marine actinobacterium Pontimonas salivibrio CL-TW6 adapted to coastal planktonic lifestype.</title>
        <authorList>
            <person name="Cho B.C."/>
            <person name="Hardies S.C."/>
            <person name="Jang G.I."/>
            <person name="Hwang C.Y."/>
        </authorList>
    </citation>
    <scope>NUCLEOTIDE SEQUENCE [LARGE SCALE GENOMIC DNA]</scope>
    <source>
        <strain evidence="5 6">CL-TW6</strain>
    </source>
</reference>
<dbReference type="EMBL" id="CP026923">
    <property type="protein sequence ID" value="AVG23505.1"/>
    <property type="molecule type" value="Genomic_DNA"/>
</dbReference>
<dbReference type="PANTHER" id="PTHR11476">
    <property type="entry name" value="HISTIDYL-TRNA SYNTHETASE"/>
    <property type="match status" value="1"/>
</dbReference>
<dbReference type="GO" id="GO:0005737">
    <property type="term" value="C:cytoplasm"/>
    <property type="evidence" value="ECO:0007669"/>
    <property type="project" value="InterPro"/>
</dbReference>
<dbReference type="KEGG" id="psai:C3B54_11514"/>
<dbReference type="SUPFAM" id="SSF55681">
    <property type="entry name" value="Class II aaRS and biotin synthetases"/>
    <property type="match status" value="1"/>
</dbReference>
<dbReference type="RefSeq" id="WP_104913110.1">
    <property type="nucleotide sequence ID" value="NZ_CP026923.1"/>
</dbReference>
<dbReference type="OrthoDB" id="9800814at2"/>
<dbReference type="GO" id="GO:0004812">
    <property type="term" value="F:aminoacyl-tRNA ligase activity"/>
    <property type="evidence" value="ECO:0007669"/>
    <property type="project" value="UniProtKB-KW"/>
</dbReference>
<feature type="binding site" evidence="3">
    <location>
        <begin position="94"/>
        <end position="96"/>
    </location>
    <ligand>
        <name>L-histidine</name>
        <dbReference type="ChEBI" id="CHEBI:57595"/>
    </ligand>
</feature>
<dbReference type="PIRSF" id="PIRSF001549">
    <property type="entry name" value="His-tRNA_synth"/>
    <property type="match status" value="1"/>
</dbReference>
<proteinExistence type="inferred from homology"/>
<dbReference type="Pfam" id="PF13393">
    <property type="entry name" value="tRNA-synt_His"/>
    <property type="match status" value="1"/>
</dbReference>
<feature type="binding site" evidence="3">
    <location>
        <position position="142"/>
    </location>
    <ligand>
        <name>L-histidine</name>
        <dbReference type="ChEBI" id="CHEBI:57595"/>
    </ligand>
</feature>
<feature type="binding site" evidence="3">
    <location>
        <position position="138"/>
    </location>
    <ligand>
        <name>L-histidine</name>
        <dbReference type="ChEBI" id="CHEBI:57595"/>
    </ligand>
</feature>
<dbReference type="Gene3D" id="3.30.930.10">
    <property type="entry name" value="Bira Bifunctional Protein, Domain 2"/>
    <property type="match status" value="1"/>
</dbReference>
<feature type="binding site" evidence="3">
    <location>
        <begin position="290"/>
        <end position="291"/>
    </location>
    <ligand>
        <name>L-histidine</name>
        <dbReference type="ChEBI" id="CHEBI:57595"/>
    </ligand>
</feature>
<gene>
    <name evidence="5" type="ORF">C3B54_11514</name>
</gene>
<feature type="binding site" evidence="3">
    <location>
        <position position="124"/>
    </location>
    <ligand>
        <name>L-histidine</name>
        <dbReference type="ChEBI" id="CHEBI:57595"/>
    </ligand>
</feature>
<feature type="domain" description="Aminoacyl-transfer RNA synthetases class-II family profile" evidence="4">
    <location>
        <begin position="9"/>
        <end position="350"/>
    </location>
</feature>
<evidence type="ECO:0000313" key="5">
    <source>
        <dbReference type="EMBL" id="AVG23505.1"/>
    </source>
</evidence>
<dbReference type="Proteomes" id="UP000243077">
    <property type="component" value="Chromosome"/>
</dbReference>
<keyword evidence="5" id="KW-0030">Aminoacyl-tRNA synthetase</keyword>
<feature type="binding site" evidence="3">
    <location>
        <position position="286"/>
    </location>
    <ligand>
        <name>L-histidine</name>
        <dbReference type="ChEBI" id="CHEBI:57595"/>
    </ligand>
</feature>
<accession>A0A2L2BPB4</accession>
<dbReference type="InterPro" id="IPR045864">
    <property type="entry name" value="aa-tRNA-synth_II/BPL/LPL"/>
</dbReference>
<dbReference type="InterPro" id="IPR041715">
    <property type="entry name" value="HisRS-like_core"/>
</dbReference>
<evidence type="ECO:0000259" key="4">
    <source>
        <dbReference type="PROSITE" id="PS50862"/>
    </source>
</evidence>
<organism evidence="5 6">
    <name type="scientific">Pontimonas salivibrio</name>
    <dbReference type="NCBI Taxonomy" id="1159327"/>
    <lineage>
        <taxon>Bacteria</taxon>
        <taxon>Bacillati</taxon>
        <taxon>Actinomycetota</taxon>
        <taxon>Actinomycetes</taxon>
        <taxon>Micrococcales</taxon>
        <taxon>Microbacteriaceae</taxon>
        <taxon>Pontimonas</taxon>
    </lineage>
</organism>
<keyword evidence="6" id="KW-1185">Reference proteome</keyword>
<dbReference type="PROSITE" id="PS50862">
    <property type="entry name" value="AA_TRNA_LIGASE_II"/>
    <property type="match status" value="1"/>
</dbReference>
<dbReference type="PANTHER" id="PTHR11476:SF7">
    <property type="entry name" value="HISTIDINE--TRNA LIGASE"/>
    <property type="match status" value="1"/>
</dbReference>
<dbReference type="CDD" id="cd00773">
    <property type="entry name" value="HisRS-like_core"/>
    <property type="match status" value="1"/>
</dbReference>
<dbReference type="InterPro" id="IPR006195">
    <property type="entry name" value="aa-tRNA-synth_II"/>
</dbReference>
<evidence type="ECO:0000313" key="6">
    <source>
        <dbReference type="Proteomes" id="UP000243077"/>
    </source>
</evidence>
<evidence type="ECO:0000256" key="2">
    <source>
        <dbReference type="ARBA" id="ARBA00030619"/>
    </source>
</evidence>
<protein>
    <recommendedName>
        <fullName evidence="2">Histidyl-tRNA synthetase</fullName>
    </recommendedName>
</protein>
<evidence type="ECO:0000256" key="3">
    <source>
        <dbReference type="PIRSR" id="PIRSR001549-1"/>
    </source>
</evidence>
<dbReference type="InterPro" id="IPR004516">
    <property type="entry name" value="HisRS/HisZ"/>
</dbReference>